<reference evidence="2" key="1">
    <citation type="journal article" date="2021" name="Front. Plant Sci.">
        <title>Chromosome-Scale Genome Assembly for Chinese Sour Jujube and Insights Into Its Genome Evolution and Domestication Signature.</title>
        <authorList>
            <person name="Shen L.-Y."/>
            <person name="Luo H."/>
            <person name="Wang X.-L."/>
            <person name="Wang X.-M."/>
            <person name="Qiu X.-J."/>
            <person name="Liu H."/>
            <person name="Zhou S.-S."/>
            <person name="Jia K.-H."/>
            <person name="Nie S."/>
            <person name="Bao Y.-T."/>
            <person name="Zhang R.-G."/>
            <person name="Yun Q.-Z."/>
            <person name="Chai Y.-H."/>
            <person name="Lu J.-Y."/>
            <person name="Li Y."/>
            <person name="Zhao S.-W."/>
            <person name="Mao J.-F."/>
            <person name="Jia S.-G."/>
            <person name="Mao Y.-M."/>
        </authorList>
    </citation>
    <scope>NUCLEOTIDE SEQUENCE</scope>
    <source>
        <strain evidence="2">AT0</strain>
        <tissue evidence="2">Leaf</tissue>
    </source>
</reference>
<dbReference type="CDD" id="cd01098">
    <property type="entry name" value="PAN_AP_plant"/>
    <property type="match status" value="1"/>
</dbReference>
<feature type="domain" description="Apple" evidence="1">
    <location>
        <begin position="50"/>
        <end position="132"/>
    </location>
</feature>
<evidence type="ECO:0000313" key="2">
    <source>
        <dbReference type="EMBL" id="KAH7546589.1"/>
    </source>
</evidence>
<dbReference type="Pfam" id="PF08276">
    <property type="entry name" value="PAN_2"/>
    <property type="match status" value="1"/>
</dbReference>
<evidence type="ECO:0000313" key="3">
    <source>
        <dbReference type="Proteomes" id="UP000813462"/>
    </source>
</evidence>
<accession>A0A978W3Q5</accession>
<organism evidence="2 3">
    <name type="scientific">Ziziphus jujuba var. spinosa</name>
    <dbReference type="NCBI Taxonomy" id="714518"/>
    <lineage>
        <taxon>Eukaryota</taxon>
        <taxon>Viridiplantae</taxon>
        <taxon>Streptophyta</taxon>
        <taxon>Embryophyta</taxon>
        <taxon>Tracheophyta</taxon>
        <taxon>Spermatophyta</taxon>
        <taxon>Magnoliopsida</taxon>
        <taxon>eudicotyledons</taxon>
        <taxon>Gunneridae</taxon>
        <taxon>Pentapetalae</taxon>
        <taxon>rosids</taxon>
        <taxon>fabids</taxon>
        <taxon>Rosales</taxon>
        <taxon>Rhamnaceae</taxon>
        <taxon>Paliureae</taxon>
        <taxon>Ziziphus</taxon>
    </lineage>
</organism>
<comment type="caution">
    <text evidence="2">The sequence shown here is derived from an EMBL/GenBank/DDBJ whole genome shotgun (WGS) entry which is preliminary data.</text>
</comment>
<dbReference type="Gene3D" id="3.50.4.10">
    <property type="entry name" value="Hepatocyte Growth Factor"/>
    <property type="match status" value="1"/>
</dbReference>
<evidence type="ECO:0000259" key="1">
    <source>
        <dbReference type="PROSITE" id="PS50948"/>
    </source>
</evidence>
<protein>
    <recommendedName>
        <fullName evidence="1">Apple domain-containing protein</fullName>
    </recommendedName>
</protein>
<proteinExistence type="predicted"/>
<dbReference type="PROSITE" id="PS50948">
    <property type="entry name" value="PAN"/>
    <property type="match status" value="1"/>
</dbReference>
<dbReference type="SMART" id="SM00473">
    <property type="entry name" value="PAN_AP"/>
    <property type="match status" value="1"/>
</dbReference>
<dbReference type="PANTHER" id="PTHR32444:SF234">
    <property type="entry name" value="RECEPTOR-LIKE SERINE_THREONINE-PROTEIN KINASE"/>
    <property type="match status" value="1"/>
</dbReference>
<gene>
    <name evidence="2" type="ORF">FEM48_Zijuj01G0217200</name>
</gene>
<dbReference type="AlphaFoldDB" id="A0A978W3Q5"/>
<name>A0A978W3Q5_ZIZJJ</name>
<dbReference type="EMBL" id="JAEACU010000001">
    <property type="protein sequence ID" value="KAH7546589.1"/>
    <property type="molecule type" value="Genomic_DNA"/>
</dbReference>
<dbReference type="InterPro" id="IPR003609">
    <property type="entry name" value="Pan_app"/>
</dbReference>
<dbReference type="Proteomes" id="UP000813462">
    <property type="component" value="Unassembled WGS sequence"/>
</dbReference>
<sequence>MMNTIGHAVLLAQKSSVVWDRYAWSSVTQSWDVFSSVPRDNGDRINHSATRTNIHQGLSNFKGLKLLDATFTWVYGSLSLKECRAECLDNCSCTAFTNSDIKGKGSGCVMWFGDLIDIREIKDGQDIYIRMHVLELGQGKA</sequence>
<dbReference type="PANTHER" id="PTHR32444">
    <property type="entry name" value="BULB-TYPE LECTIN DOMAIN-CONTAINING PROTEIN"/>
    <property type="match status" value="1"/>
</dbReference>